<accession>A0ACC1SKJ2</accession>
<keyword evidence="2" id="KW-1185">Reference proteome</keyword>
<evidence type="ECO:0000313" key="1">
    <source>
        <dbReference type="EMBL" id="KAJ3541732.1"/>
    </source>
</evidence>
<sequence>MTAFVLGTYLWYFILSLQNVEFKLIRRRLKFTWTLIPYLLGRWAHIVTLIMLLILLRLNIEAGVCQDGDIMRTLAVLANLALVSASANLLTRAVVLWRDSKRITALLGFLAIVHWGFCIGVGISGFRPEWDPVHMVCIVDFKTARVGLFGFYIYTVLFDLIILVLTVVALRKAHDARPYKLWSVLLTQGVAYLFITCITNIPMTIMIWMDLNYTMSMFFIIPGNTVSVIASSKAVTALLQIKEDDGDSPQHTSHPTGSWMSDNDNEDIPTSGILTTNIELGTQYGGLILKKSRQPWLLTLEKLSMRKAVSTSLTLFALSRLGTNVSINESAGCPPDSLATMVNWHDPATVELCGFILAQVSALVLGAFIWYFLTTLPHAEINLILKRVRFKLAHIPYFTARYLQLLSLILLCVGTHKQTPITACSGANFYRALSVFGDVALAAASANLGFRAMVIWKDNIYVVGTISMVTFAHFVYAIAIGIAGVKIEHDPIHHTCSIVMTDATSQLLILYVFTFMWDVAVVILTVAGLWHQGICRKSPLTSLLFAQGISYALVSCMASIPVMVVLRMDLNAPMNILLLPPSSTVNVIVSCAYVASLLDVAGSPTEGLCAYDEDQISEKEKSSATFLTSCIDTPAPVSLETTSATNTIAPRA</sequence>
<name>A0ACC1SKJ2_9APHY</name>
<reference evidence="1" key="1">
    <citation type="submission" date="2022-07" db="EMBL/GenBank/DDBJ databases">
        <title>Genome Sequence of Phlebia brevispora.</title>
        <authorList>
            <person name="Buettner E."/>
        </authorList>
    </citation>
    <scope>NUCLEOTIDE SEQUENCE</scope>
    <source>
        <strain evidence="1">MPL23</strain>
    </source>
</reference>
<organism evidence="1 2">
    <name type="scientific">Phlebia brevispora</name>
    <dbReference type="NCBI Taxonomy" id="194682"/>
    <lineage>
        <taxon>Eukaryota</taxon>
        <taxon>Fungi</taxon>
        <taxon>Dikarya</taxon>
        <taxon>Basidiomycota</taxon>
        <taxon>Agaricomycotina</taxon>
        <taxon>Agaricomycetes</taxon>
        <taxon>Polyporales</taxon>
        <taxon>Meruliaceae</taxon>
        <taxon>Phlebia</taxon>
    </lineage>
</organism>
<dbReference type="Proteomes" id="UP001148662">
    <property type="component" value="Unassembled WGS sequence"/>
</dbReference>
<dbReference type="EMBL" id="JANHOG010001189">
    <property type="protein sequence ID" value="KAJ3541732.1"/>
    <property type="molecule type" value="Genomic_DNA"/>
</dbReference>
<comment type="caution">
    <text evidence="1">The sequence shown here is derived from an EMBL/GenBank/DDBJ whole genome shotgun (WGS) entry which is preliminary data.</text>
</comment>
<proteinExistence type="predicted"/>
<gene>
    <name evidence="1" type="ORF">NM688_g6045</name>
</gene>
<evidence type="ECO:0000313" key="2">
    <source>
        <dbReference type="Proteomes" id="UP001148662"/>
    </source>
</evidence>
<protein>
    <submittedName>
        <fullName evidence="1">Uncharacterized protein</fullName>
    </submittedName>
</protein>